<accession>A0A1E1KYW6</accession>
<reference evidence="3" key="1">
    <citation type="submission" date="2016-03" db="EMBL/GenBank/DDBJ databases">
        <authorList>
            <person name="Ploux O."/>
        </authorList>
    </citation>
    <scope>NUCLEOTIDE SEQUENCE [LARGE SCALE GENOMIC DNA]</scope>
    <source>
        <strain evidence="3">UK7</strain>
    </source>
</reference>
<dbReference type="Proteomes" id="UP000178129">
    <property type="component" value="Unassembled WGS sequence"/>
</dbReference>
<dbReference type="InterPro" id="IPR053203">
    <property type="entry name" value="Cisplatin_resist-associated"/>
</dbReference>
<evidence type="ECO:0000313" key="3">
    <source>
        <dbReference type="Proteomes" id="UP000178129"/>
    </source>
</evidence>
<name>A0A1E1KYW6_9HELO</name>
<dbReference type="AlphaFoldDB" id="A0A1E1KYW6"/>
<feature type="region of interest" description="Disordered" evidence="1">
    <location>
        <begin position="1"/>
        <end position="68"/>
    </location>
</feature>
<comment type="caution">
    <text evidence="2">The sequence shown here is derived from an EMBL/GenBank/DDBJ whole genome shotgun (WGS) entry which is preliminary data.</text>
</comment>
<dbReference type="EMBL" id="FJUW01000028">
    <property type="protein sequence ID" value="CZT03443.1"/>
    <property type="molecule type" value="Genomic_DNA"/>
</dbReference>
<sequence>MSAKNSTEVEVSHGRGGAGNIGPDTTQYTDGEIVREGVAGPHGDGAFSTGRGGAANIGSPGMKATRRKDDMAIPEVAIRPSMEDQTFHVGRGGEGNVHKPDPPAGPKHPIGFADKLKNKLFKKKVVEEKPVVTETAV</sequence>
<dbReference type="PANTHER" id="PTHR34693">
    <property type="entry name" value="PROTEIN PAR32"/>
    <property type="match status" value="1"/>
</dbReference>
<dbReference type="Pfam" id="PF12223">
    <property type="entry name" value="DUF3602"/>
    <property type="match status" value="1"/>
</dbReference>
<evidence type="ECO:0000313" key="2">
    <source>
        <dbReference type="EMBL" id="CZT03443.1"/>
    </source>
</evidence>
<dbReference type="InParanoid" id="A0A1E1KYW6"/>
<gene>
    <name evidence="2" type="ORF">RCO7_06148</name>
</gene>
<keyword evidence="3" id="KW-1185">Reference proteome</keyword>
<proteinExistence type="predicted"/>
<evidence type="ECO:0000256" key="1">
    <source>
        <dbReference type="SAM" id="MobiDB-lite"/>
    </source>
</evidence>
<dbReference type="PANTHER" id="PTHR34693:SF3">
    <property type="match status" value="1"/>
</dbReference>
<dbReference type="InterPro" id="IPR022024">
    <property type="entry name" value="DUF3602"/>
</dbReference>
<feature type="region of interest" description="Disordered" evidence="1">
    <location>
        <begin position="81"/>
        <end position="109"/>
    </location>
</feature>
<protein>
    <submittedName>
        <fullName evidence="2">Uncharacterized protein</fullName>
    </submittedName>
</protein>
<organism evidence="2 3">
    <name type="scientific">Rhynchosporium graminicola</name>
    <dbReference type="NCBI Taxonomy" id="2792576"/>
    <lineage>
        <taxon>Eukaryota</taxon>
        <taxon>Fungi</taxon>
        <taxon>Dikarya</taxon>
        <taxon>Ascomycota</taxon>
        <taxon>Pezizomycotina</taxon>
        <taxon>Leotiomycetes</taxon>
        <taxon>Helotiales</taxon>
        <taxon>Ploettnerulaceae</taxon>
        <taxon>Rhynchosporium</taxon>
    </lineage>
</organism>